<keyword evidence="11 12" id="KW-0472">Membrane</keyword>
<proteinExistence type="predicted"/>
<dbReference type="InterPro" id="IPR050083">
    <property type="entry name" value="HtpX_protease"/>
</dbReference>
<dbReference type="PANTHER" id="PTHR43221">
    <property type="entry name" value="PROTEASE HTPX"/>
    <property type="match status" value="1"/>
</dbReference>
<dbReference type="CDD" id="cd07328">
    <property type="entry name" value="M48_Ste24p_like"/>
    <property type="match status" value="1"/>
</dbReference>
<keyword evidence="3" id="KW-1003">Cell membrane</keyword>
<evidence type="ECO:0000256" key="7">
    <source>
        <dbReference type="ARBA" id="ARBA00022801"/>
    </source>
</evidence>
<evidence type="ECO:0000259" key="13">
    <source>
        <dbReference type="Pfam" id="PF01435"/>
    </source>
</evidence>
<dbReference type="Gene3D" id="3.30.2010.10">
    <property type="entry name" value="Metalloproteases ('zincins'), catalytic domain"/>
    <property type="match status" value="1"/>
</dbReference>
<comment type="cofactor">
    <cofactor evidence="1">
        <name>Zn(2+)</name>
        <dbReference type="ChEBI" id="CHEBI:29105"/>
    </cofactor>
</comment>
<comment type="caution">
    <text evidence="14">The sequence shown here is derived from an EMBL/GenBank/DDBJ whole genome shotgun (WGS) entry which is preliminary data.</text>
</comment>
<evidence type="ECO:0000256" key="6">
    <source>
        <dbReference type="ARBA" id="ARBA00022723"/>
    </source>
</evidence>
<accession>A0ABS3SJR4</accession>
<evidence type="ECO:0000256" key="10">
    <source>
        <dbReference type="ARBA" id="ARBA00023049"/>
    </source>
</evidence>
<keyword evidence="8" id="KW-0862">Zinc</keyword>
<gene>
    <name evidence="14" type="ORF">J4035_11200</name>
</gene>
<organism evidence="14 15">
    <name type="scientific">Cellulomonas fengjieae</name>
    <dbReference type="NCBI Taxonomy" id="2819978"/>
    <lineage>
        <taxon>Bacteria</taxon>
        <taxon>Bacillati</taxon>
        <taxon>Actinomycetota</taxon>
        <taxon>Actinomycetes</taxon>
        <taxon>Micrococcales</taxon>
        <taxon>Cellulomonadaceae</taxon>
        <taxon>Cellulomonas</taxon>
    </lineage>
</organism>
<dbReference type="Pfam" id="PF01435">
    <property type="entry name" value="Peptidase_M48"/>
    <property type="match status" value="1"/>
</dbReference>
<keyword evidence="10" id="KW-0482">Metalloprotease</keyword>
<keyword evidence="15" id="KW-1185">Reference proteome</keyword>
<feature type="transmembrane region" description="Helical" evidence="12">
    <location>
        <begin position="47"/>
        <end position="66"/>
    </location>
</feature>
<keyword evidence="5 12" id="KW-0812">Transmembrane</keyword>
<protein>
    <submittedName>
        <fullName evidence="14">M48 family metallopeptidase</fullName>
    </submittedName>
</protein>
<dbReference type="EMBL" id="JAGFBM010000006">
    <property type="protein sequence ID" value="MBO3085205.1"/>
    <property type="molecule type" value="Genomic_DNA"/>
</dbReference>
<keyword evidence="6" id="KW-0479">Metal-binding</keyword>
<feature type="domain" description="Peptidase M48" evidence="13">
    <location>
        <begin position="83"/>
        <end position="308"/>
    </location>
</feature>
<feature type="transmembrane region" description="Helical" evidence="12">
    <location>
        <begin position="12"/>
        <end position="35"/>
    </location>
</feature>
<evidence type="ECO:0000256" key="2">
    <source>
        <dbReference type="ARBA" id="ARBA00004651"/>
    </source>
</evidence>
<evidence type="ECO:0000256" key="9">
    <source>
        <dbReference type="ARBA" id="ARBA00022989"/>
    </source>
</evidence>
<name>A0ABS3SJR4_9CELL</name>
<sequence>MTTTLRAALSAVLLAGFYVVALGLIVGMGALTVWAFQSDAEAAAAKLGFFTAAVAVGLVVALWQVARARPAPDRGPALTPADAPELWETVRELAAAADTRAPDDIRLLPDVNAAVSEDTRLLGLVGGTRHLYLGVPLLQTLDVGQLRSVLAHELGHYSRSHTRLGPLTYRGKQAIIATLQQLSGNIVGWFLRQYARLFFVVSAAVNRRQELEADQLSVRIAGRATAQSALREIPVADAAWSFYLSSYLEDAWESGYAPTAQGFFGGFGHLVAARTTELAQMRDDAPPAEQSRWDSHPSIAARVAAMEAMPDVDVPRDTRPASSLIPGFDAVATDLAAAAVDVDGRTQLDWEELTATSLAASRQRTADVVYRAAARVAGQQRANLGTVLDVVAGGGRGRLEEDLGIVAEEGEGDPLADVMELLVSQAAVQAGVARWQHSWSGPAALAGRDGRPINLTPVVAAALRPDTIESARAHLAELGVDVTSTGQVADTATAHGGEVLGGLASVKVDGTKHDVLVLDLGMILVPTPKRDENGKARMFGLLQSGSVLQLASYHRFLAYEEIATAKITKRTPLHAELTLHDGRTLTLKETWTGESLAKDSSLRLLEQLLAYEPDTEAVRA</sequence>
<evidence type="ECO:0000313" key="15">
    <source>
        <dbReference type="Proteomes" id="UP000678317"/>
    </source>
</evidence>
<dbReference type="Proteomes" id="UP000678317">
    <property type="component" value="Unassembled WGS sequence"/>
</dbReference>
<evidence type="ECO:0000256" key="1">
    <source>
        <dbReference type="ARBA" id="ARBA00001947"/>
    </source>
</evidence>
<dbReference type="RefSeq" id="WP_208289691.1">
    <property type="nucleotide sequence ID" value="NZ_CP074404.1"/>
</dbReference>
<evidence type="ECO:0000256" key="12">
    <source>
        <dbReference type="SAM" id="Phobius"/>
    </source>
</evidence>
<evidence type="ECO:0000256" key="8">
    <source>
        <dbReference type="ARBA" id="ARBA00022833"/>
    </source>
</evidence>
<comment type="subcellular location">
    <subcellularLocation>
        <location evidence="2">Cell membrane</location>
        <topology evidence="2">Multi-pass membrane protein</topology>
    </subcellularLocation>
</comment>
<evidence type="ECO:0000256" key="3">
    <source>
        <dbReference type="ARBA" id="ARBA00022475"/>
    </source>
</evidence>
<dbReference type="InterPro" id="IPR001915">
    <property type="entry name" value="Peptidase_M48"/>
</dbReference>
<keyword evidence="9 12" id="KW-1133">Transmembrane helix</keyword>
<evidence type="ECO:0000256" key="4">
    <source>
        <dbReference type="ARBA" id="ARBA00022670"/>
    </source>
</evidence>
<reference evidence="14 15" key="1">
    <citation type="submission" date="2021-03" db="EMBL/GenBank/DDBJ databases">
        <title>novel species in genus Cellulomonas.</title>
        <authorList>
            <person name="Zhang G."/>
        </authorList>
    </citation>
    <scope>NUCLEOTIDE SEQUENCE [LARGE SCALE GENOMIC DNA]</scope>
    <source>
        <strain evidence="15">zg-ZUI188</strain>
    </source>
</reference>
<keyword evidence="4" id="KW-0645">Protease</keyword>
<keyword evidence="7" id="KW-0378">Hydrolase</keyword>
<evidence type="ECO:0000256" key="11">
    <source>
        <dbReference type="ARBA" id="ARBA00023136"/>
    </source>
</evidence>
<evidence type="ECO:0000313" key="14">
    <source>
        <dbReference type="EMBL" id="MBO3085205.1"/>
    </source>
</evidence>
<evidence type="ECO:0000256" key="5">
    <source>
        <dbReference type="ARBA" id="ARBA00022692"/>
    </source>
</evidence>
<dbReference type="PANTHER" id="PTHR43221:SF1">
    <property type="entry name" value="PROTEASE HTPX"/>
    <property type="match status" value="1"/>
</dbReference>